<dbReference type="STRING" id="53326.A0A016SJP0"/>
<dbReference type="AlphaFoldDB" id="A0A016SJP0"/>
<sequence length="249" mass="27831">MNEGVSGVKEASSTDGRVDEAADSQSIVIMAGTILVVRWDITTDPIFLSIATIDLFVILSSITLSWTRTMLRIYPALWGKPLYQNVSLDSSAKEIYLPSLLPLELNNRIHFEFNGSIITKLSSINKSCIPKEVEDIIQSVVDTLKTRNETLEIADEHPGVFAFLDNKRQADEIKSSDPHLAEYLEQIGKEQKANKRKRASSPQLRQPFPALSCKGVSVAPWHPKIQPPSQILLFFTTLERPVWLCASLI</sequence>
<gene>
    <name evidence="2" type="primary">Acey_s0213.g2302</name>
    <name evidence="2" type="ORF">Y032_0213g2302</name>
</gene>
<keyword evidence="1" id="KW-0472">Membrane</keyword>
<keyword evidence="3" id="KW-1185">Reference proteome</keyword>
<reference evidence="3" key="1">
    <citation type="journal article" date="2015" name="Nat. Genet.">
        <title>The genome and transcriptome of the zoonotic hookworm Ancylostoma ceylanicum identify infection-specific gene families.</title>
        <authorList>
            <person name="Schwarz E.M."/>
            <person name="Hu Y."/>
            <person name="Antoshechkin I."/>
            <person name="Miller M.M."/>
            <person name="Sternberg P.W."/>
            <person name="Aroian R.V."/>
        </authorList>
    </citation>
    <scope>NUCLEOTIDE SEQUENCE</scope>
    <source>
        <strain evidence="3">HY135</strain>
    </source>
</reference>
<evidence type="ECO:0000313" key="2">
    <source>
        <dbReference type="EMBL" id="EYB90870.1"/>
    </source>
</evidence>
<dbReference type="Proteomes" id="UP000024635">
    <property type="component" value="Unassembled WGS sequence"/>
</dbReference>
<name>A0A016SJP0_9BILA</name>
<dbReference type="EMBL" id="JARK01001549">
    <property type="protein sequence ID" value="EYB90870.1"/>
    <property type="molecule type" value="Genomic_DNA"/>
</dbReference>
<proteinExistence type="predicted"/>
<comment type="caution">
    <text evidence="2">The sequence shown here is derived from an EMBL/GenBank/DDBJ whole genome shotgun (WGS) entry which is preliminary data.</text>
</comment>
<accession>A0A016SJP0</accession>
<keyword evidence="1" id="KW-0812">Transmembrane</keyword>
<protein>
    <submittedName>
        <fullName evidence="2">Uncharacterized protein</fullName>
    </submittedName>
</protein>
<evidence type="ECO:0000256" key="1">
    <source>
        <dbReference type="SAM" id="Phobius"/>
    </source>
</evidence>
<feature type="transmembrane region" description="Helical" evidence="1">
    <location>
        <begin position="46"/>
        <end position="66"/>
    </location>
</feature>
<keyword evidence="1" id="KW-1133">Transmembrane helix</keyword>
<evidence type="ECO:0000313" key="3">
    <source>
        <dbReference type="Proteomes" id="UP000024635"/>
    </source>
</evidence>
<organism evidence="2 3">
    <name type="scientific">Ancylostoma ceylanicum</name>
    <dbReference type="NCBI Taxonomy" id="53326"/>
    <lineage>
        <taxon>Eukaryota</taxon>
        <taxon>Metazoa</taxon>
        <taxon>Ecdysozoa</taxon>
        <taxon>Nematoda</taxon>
        <taxon>Chromadorea</taxon>
        <taxon>Rhabditida</taxon>
        <taxon>Rhabditina</taxon>
        <taxon>Rhabditomorpha</taxon>
        <taxon>Strongyloidea</taxon>
        <taxon>Ancylostomatidae</taxon>
        <taxon>Ancylostomatinae</taxon>
        <taxon>Ancylostoma</taxon>
    </lineage>
</organism>